<dbReference type="Pfam" id="PF16949">
    <property type="entry name" value="ABC_tran_2"/>
    <property type="match status" value="1"/>
</dbReference>
<name>A0A2A2IE30_9BACI</name>
<feature type="transmembrane region" description="Helical" evidence="1">
    <location>
        <begin position="408"/>
        <end position="435"/>
    </location>
</feature>
<keyword evidence="1" id="KW-0812">Transmembrane</keyword>
<dbReference type="RefSeq" id="WP_095656004.1">
    <property type="nucleotide sequence ID" value="NZ_NPOA01000008.1"/>
</dbReference>
<protein>
    <submittedName>
        <fullName evidence="2">Uncharacterized protein</fullName>
    </submittedName>
</protein>
<gene>
    <name evidence="2" type="ORF">CIL05_13130</name>
</gene>
<dbReference type="OrthoDB" id="138672at2"/>
<accession>A0A2A2IE30</accession>
<evidence type="ECO:0000256" key="1">
    <source>
        <dbReference type="SAM" id="Phobius"/>
    </source>
</evidence>
<keyword evidence="1" id="KW-0472">Membrane</keyword>
<feature type="transmembrane region" description="Helical" evidence="1">
    <location>
        <begin position="146"/>
        <end position="176"/>
    </location>
</feature>
<reference evidence="2 3" key="1">
    <citation type="submission" date="2017-08" db="EMBL/GenBank/DDBJ databases">
        <title>Virgibacillus indicus sp. nov. and Virgibacillus profoundi sp. nov, two moderately halophilic bacteria isolated from marine sediment by using the Microfluidic Streak Plate.</title>
        <authorList>
            <person name="Xu B."/>
            <person name="Hu B."/>
            <person name="Wang J."/>
            <person name="Zhu Y."/>
            <person name="Huang L."/>
            <person name="Du W."/>
            <person name="Huang Y."/>
        </authorList>
    </citation>
    <scope>NUCLEOTIDE SEQUENCE [LARGE SCALE GENOMIC DNA]</scope>
    <source>
        <strain evidence="2 3">IO3-P3-H5</strain>
    </source>
</reference>
<proteinExistence type="predicted"/>
<feature type="transmembrane region" description="Helical" evidence="1">
    <location>
        <begin position="188"/>
        <end position="207"/>
    </location>
</feature>
<keyword evidence="3" id="KW-1185">Reference proteome</keyword>
<dbReference type="InterPro" id="IPR031599">
    <property type="entry name" value="ABC_tran_2"/>
</dbReference>
<feature type="transmembrane region" description="Helical" evidence="1">
    <location>
        <begin position="327"/>
        <end position="347"/>
    </location>
</feature>
<feature type="transmembrane region" description="Helical" evidence="1">
    <location>
        <begin position="26"/>
        <end position="46"/>
    </location>
</feature>
<feature type="transmembrane region" description="Helical" evidence="1">
    <location>
        <begin position="367"/>
        <end position="387"/>
    </location>
</feature>
<feature type="transmembrane region" description="Helical" evidence="1">
    <location>
        <begin position="511"/>
        <end position="529"/>
    </location>
</feature>
<dbReference type="AlphaFoldDB" id="A0A2A2IE30"/>
<dbReference type="Proteomes" id="UP000218887">
    <property type="component" value="Unassembled WGS sequence"/>
</dbReference>
<feature type="transmembrane region" description="Helical" evidence="1">
    <location>
        <begin position="441"/>
        <end position="462"/>
    </location>
</feature>
<evidence type="ECO:0000313" key="2">
    <source>
        <dbReference type="EMBL" id="PAV29333.1"/>
    </source>
</evidence>
<keyword evidence="1" id="KW-1133">Transmembrane helix</keyword>
<comment type="caution">
    <text evidence="2">The sequence shown here is derived from an EMBL/GenBank/DDBJ whole genome shotgun (WGS) entry which is preliminary data.</text>
</comment>
<feature type="transmembrane region" description="Helical" evidence="1">
    <location>
        <begin position="66"/>
        <end position="94"/>
    </location>
</feature>
<sequence length="545" mass="61292">MSKTWVVMKTMLKMQYSKAGKSNSQIWLYVIAGLFFVPLLFFYIGIINNLVEALYNVLQPLGQDSLILGLLFLGIHMLLFLISFITVLSAFYFAEDIESFIPFPLHSYQVLLGKAANPFLYLYLTASAVFLPAFFFYGAISGANILYYLYGIIMFVLLPIIPFTIAAILLMLVMRFVNIAKNKDRSKVIAGIFSLAFIILINVLVRLNTNSGDLINNLAVFVQEKDGLLRMITSYYPPAFFSTMGLTEASSFSGFLFLLAVIVISAAAFFLFIWLGQLLYLKGVLGIGAGNKRKSSQKKIKKQIAARPVWLSYMLKELRIIFRTPTFFMQCVVQSLFGPVFLLIILMLDSGDLTGFMNMFSKKESMLILFIATSVLVGSNAASISSISREGKSWPANLFLPLDPKQIFFSKIAAAWSLNLIVIALVLAICVFLFQLPMDMILIWLILILITSWLSSILGTYLDLLQPKLNWTDEQEVFKTRFIGLIALIIQVGIFGVLVLILWNIDAIQGLYTSSFVLFIVIVIATFVMSKLLSKKIKQNEHQHI</sequence>
<organism evidence="2 3">
    <name type="scientific">Virgibacillus profundi</name>
    <dbReference type="NCBI Taxonomy" id="2024555"/>
    <lineage>
        <taxon>Bacteria</taxon>
        <taxon>Bacillati</taxon>
        <taxon>Bacillota</taxon>
        <taxon>Bacilli</taxon>
        <taxon>Bacillales</taxon>
        <taxon>Bacillaceae</taxon>
        <taxon>Virgibacillus</taxon>
    </lineage>
</organism>
<feature type="transmembrane region" description="Helical" evidence="1">
    <location>
        <begin position="482"/>
        <end position="505"/>
    </location>
</feature>
<feature type="transmembrane region" description="Helical" evidence="1">
    <location>
        <begin position="252"/>
        <end position="275"/>
    </location>
</feature>
<feature type="transmembrane region" description="Helical" evidence="1">
    <location>
        <begin position="115"/>
        <end position="140"/>
    </location>
</feature>
<evidence type="ECO:0000313" key="3">
    <source>
        <dbReference type="Proteomes" id="UP000218887"/>
    </source>
</evidence>
<dbReference type="EMBL" id="NPOA01000008">
    <property type="protein sequence ID" value="PAV29333.1"/>
    <property type="molecule type" value="Genomic_DNA"/>
</dbReference>